<feature type="domain" description="Mechanosensitive ion channel MscS" evidence="7">
    <location>
        <begin position="117"/>
        <end position="182"/>
    </location>
</feature>
<evidence type="ECO:0000256" key="1">
    <source>
        <dbReference type="ARBA" id="ARBA00004651"/>
    </source>
</evidence>
<dbReference type="SUPFAM" id="SSF82689">
    <property type="entry name" value="Mechanosensitive channel protein MscS (YggB), C-terminal domain"/>
    <property type="match status" value="1"/>
</dbReference>
<dbReference type="Gene3D" id="2.30.30.60">
    <property type="match status" value="1"/>
</dbReference>
<dbReference type="GO" id="GO:0005886">
    <property type="term" value="C:plasma membrane"/>
    <property type="evidence" value="ECO:0007669"/>
    <property type="project" value="UniProtKB-SubCell"/>
</dbReference>
<dbReference type="GO" id="GO:0008381">
    <property type="term" value="F:mechanosensitive monoatomic ion channel activity"/>
    <property type="evidence" value="ECO:0007669"/>
    <property type="project" value="InterPro"/>
</dbReference>
<comment type="subcellular location">
    <subcellularLocation>
        <location evidence="1">Cell membrane</location>
        <topology evidence="1">Multi-pass membrane protein</topology>
    </subcellularLocation>
</comment>
<dbReference type="Pfam" id="PF00924">
    <property type="entry name" value="MS_channel_2nd"/>
    <property type="match status" value="1"/>
</dbReference>
<evidence type="ECO:0000313" key="8">
    <source>
        <dbReference type="EMBL" id="QHI68660.1"/>
    </source>
</evidence>
<evidence type="ECO:0000256" key="5">
    <source>
        <dbReference type="ARBA" id="ARBA00023136"/>
    </source>
</evidence>
<feature type="transmembrane region" description="Helical" evidence="6">
    <location>
        <begin position="97"/>
        <end position="114"/>
    </location>
</feature>
<dbReference type="RefSeq" id="WP_160627195.1">
    <property type="nucleotide sequence ID" value="NZ_CP047593.1"/>
</dbReference>
<reference evidence="8 9" key="1">
    <citation type="submission" date="2020-01" db="EMBL/GenBank/DDBJ databases">
        <title>Ponticoccus aerotolerans gen. nov., sp. nov., an anaerobic bacterium and proposal of Ponticoccusceae fam. nov., Ponticoccusles ord. nov. and Ponticoccuse classis nov. in the phylum Kiritimatiellaeota.</title>
        <authorList>
            <person name="Zhou L.Y."/>
            <person name="Du Z.J."/>
        </authorList>
    </citation>
    <scope>NUCLEOTIDE SEQUENCE [LARGE SCALE GENOMIC DNA]</scope>
    <source>
        <strain evidence="8 9">S-5007</strain>
    </source>
</reference>
<keyword evidence="3 6" id="KW-0812">Transmembrane</keyword>
<evidence type="ECO:0000256" key="6">
    <source>
        <dbReference type="SAM" id="Phobius"/>
    </source>
</evidence>
<dbReference type="InterPro" id="IPR006685">
    <property type="entry name" value="MscS_channel_2nd"/>
</dbReference>
<organism evidence="8 9">
    <name type="scientific">Tichowtungia aerotolerans</name>
    <dbReference type="NCBI Taxonomy" id="2697043"/>
    <lineage>
        <taxon>Bacteria</taxon>
        <taxon>Pseudomonadati</taxon>
        <taxon>Kiritimatiellota</taxon>
        <taxon>Tichowtungiia</taxon>
        <taxon>Tichowtungiales</taxon>
        <taxon>Tichowtungiaceae</taxon>
        <taxon>Tichowtungia</taxon>
    </lineage>
</organism>
<evidence type="ECO:0000259" key="7">
    <source>
        <dbReference type="Pfam" id="PF00924"/>
    </source>
</evidence>
<evidence type="ECO:0000313" key="9">
    <source>
        <dbReference type="Proteomes" id="UP000464954"/>
    </source>
</evidence>
<sequence>MNLTHLYILLVGLITLFAAWPALRRLRILQDQRRESIKRHPEPGAVPARTRKKAVREQQIRRMESRISITRRTLIALFLLSGISISAIPYLAQLAPAVLPIIIAAVSVVIGVAAKPIIENITCGLVLCFGKLARIGDTVVIDDVYGTIEDFTLTHSVVKRWDSLRYVVPNSSMMTKEFVNYSLYDNNRWVYVEFWIDYQADMELVERLAKESPLGSQYYSDREPPRFWVAETGREGVKCMVVAWAVTPADGWMLSHDIRKALVFKLKQHDIITHTHHIHMDRPMEPITS</sequence>
<dbReference type="InterPro" id="IPR023408">
    <property type="entry name" value="MscS_beta-dom_sf"/>
</dbReference>
<dbReference type="InterPro" id="IPR010920">
    <property type="entry name" value="LSM_dom_sf"/>
</dbReference>
<keyword evidence="9" id="KW-1185">Reference proteome</keyword>
<proteinExistence type="predicted"/>
<dbReference type="PANTHER" id="PTHR30221:SF1">
    <property type="entry name" value="SMALL-CONDUCTANCE MECHANOSENSITIVE CHANNEL"/>
    <property type="match status" value="1"/>
</dbReference>
<dbReference type="KEGG" id="taer:GT409_04095"/>
<dbReference type="InterPro" id="IPR011066">
    <property type="entry name" value="MscS_channel_C_sf"/>
</dbReference>
<keyword evidence="5 6" id="KW-0472">Membrane</keyword>
<gene>
    <name evidence="8" type="ORF">GT409_04095</name>
</gene>
<evidence type="ECO:0000256" key="2">
    <source>
        <dbReference type="ARBA" id="ARBA00022475"/>
    </source>
</evidence>
<feature type="transmembrane region" description="Helical" evidence="6">
    <location>
        <begin position="73"/>
        <end position="91"/>
    </location>
</feature>
<protein>
    <submittedName>
        <fullName evidence="8">Mechanosensitive ion channel</fullName>
    </submittedName>
</protein>
<keyword evidence="2" id="KW-1003">Cell membrane</keyword>
<dbReference type="EMBL" id="CP047593">
    <property type="protein sequence ID" value="QHI68660.1"/>
    <property type="molecule type" value="Genomic_DNA"/>
</dbReference>
<dbReference type="Gene3D" id="1.10.287.1260">
    <property type="match status" value="1"/>
</dbReference>
<dbReference type="Gene3D" id="3.30.70.100">
    <property type="match status" value="1"/>
</dbReference>
<evidence type="ECO:0000256" key="3">
    <source>
        <dbReference type="ARBA" id="ARBA00022692"/>
    </source>
</evidence>
<dbReference type="AlphaFoldDB" id="A0A6P1M245"/>
<dbReference type="PANTHER" id="PTHR30221">
    <property type="entry name" value="SMALL-CONDUCTANCE MECHANOSENSITIVE CHANNEL"/>
    <property type="match status" value="1"/>
</dbReference>
<evidence type="ECO:0000256" key="4">
    <source>
        <dbReference type="ARBA" id="ARBA00022989"/>
    </source>
</evidence>
<dbReference type="Proteomes" id="UP000464954">
    <property type="component" value="Chromosome"/>
</dbReference>
<keyword evidence="4 6" id="KW-1133">Transmembrane helix</keyword>
<feature type="transmembrane region" description="Helical" evidence="6">
    <location>
        <begin position="6"/>
        <end position="23"/>
    </location>
</feature>
<name>A0A6P1M245_9BACT</name>
<dbReference type="InterPro" id="IPR045275">
    <property type="entry name" value="MscS_archaea/bacteria_type"/>
</dbReference>
<dbReference type="SUPFAM" id="SSF50182">
    <property type="entry name" value="Sm-like ribonucleoproteins"/>
    <property type="match status" value="1"/>
</dbReference>
<accession>A0A6P1M245</accession>